<keyword evidence="2" id="KW-1185">Reference proteome</keyword>
<dbReference type="EMBL" id="JAUIZM010000011">
    <property type="protein sequence ID" value="KAK1356776.1"/>
    <property type="molecule type" value="Genomic_DNA"/>
</dbReference>
<accession>A0AAD8M136</accession>
<sequence length="120" mass="14474">MDISSIQWLKKPSYKPSTWPRRLFTYRDIVHKNPKWIMDVITEFNNYYTHKSTQNEDEAYESIYKHVQSEIKHTLNEFWKELVEYWSSKALTHRSNVGSKNRENLKTLHSADAKSFTDME</sequence>
<evidence type="ECO:0000313" key="2">
    <source>
        <dbReference type="Proteomes" id="UP001237642"/>
    </source>
</evidence>
<dbReference type="AlphaFoldDB" id="A0AAD8M136"/>
<proteinExistence type="predicted"/>
<name>A0AAD8M136_9APIA</name>
<organism evidence="1 2">
    <name type="scientific">Heracleum sosnowskyi</name>
    <dbReference type="NCBI Taxonomy" id="360622"/>
    <lineage>
        <taxon>Eukaryota</taxon>
        <taxon>Viridiplantae</taxon>
        <taxon>Streptophyta</taxon>
        <taxon>Embryophyta</taxon>
        <taxon>Tracheophyta</taxon>
        <taxon>Spermatophyta</taxon>
        <taxon>Magnoliopsida</taxon>
        <taxon>eudicotyledons</taxon>
        <taxon>Gunneridae</taxon>
        <taxon>Pentapetalae</taxon>
        <taxon>asterids</taxon>
        <taxon>campanulids</taxon>
        <taxon>Apiales</taxon>
        <taxon>Apiaceae</taxon>
        <taxon>Apioideae</taxon>
        <taxon>apioid superclade</taxon>
        <taxon>Tordylieae</taxon>
        <taxon>Tordyliinae</taxon>
        <taxon>Heracleum</taxon>
    </lineage>
</organism>
<evidence type="ECO:0000313" key="1">
    <source>
        <dbReference type="EMBL" id="KAK1356776.1"/>
    </source>
</evidence>
<dbReference type="Proteomes" id="UP001237642">
    <property type="component" value="Unassembled WGS sequence"/>
</dbReference>
<reference evidence="1" key="2">
    <citation type="submission" date="2023-05" db="EMBL/GenBank/DDBJ databases">
        <authorList>
            <person name="Schelkunov M.I."/>
        </authorList>
    </citation>
    <scope>NUCLEOTIDE SEQUENCE</scope>
    <source>
        <strain evidence="1">Hsosn_3</strain>
        <tissue evidence="1">Leaf</tissue>
    </source>
</reference>
<comment type="caution">
    <text evidence="1">The sequence shown here is derived from an EMBL/GenBank/DDBJ whole genome shotgun (WGS) entry which is preliminary data.</text>
</comment>
<protein>
    <submittedName>
        <fullName evidence="1">Uncharacterized protein</fullName>
    </submittedName>
</protein>
<gene>
    <name evidence="1" type="ORF">POM88_050032</name>
</gene>
<reference evidence="1" key="1">
    <citation type="submission" date="2023-02" db="EMBL/GenBank/DDBJ databases">
        <title>Genome of toxic invasive species Heracleum sosnowskyi carries increased number of genes despite the absence of recent whole-genome duplications.</title>
        <authorList>
            <person name="Schelkunov M."/>
            <person name="Shtratnikova V."/>
            <person name="Makarenko M."/>
            <person name="Klepikova A."/>
            <person name="Omelchenko D."/>
            <person name="Novikova G."/>
            <person name="Obukhova E."/>
            <person name="Bogdanov V."/>
            <person name="Penin A."/>
            <person name="Logacheva M."/>
        </authorList>
    </citation>
    <scope>NUCLEOTIDE SEQUENCE</scope>
    <source>
        <strain evidence="1">Hsosn_3</strain>
        <tissue evidence="1">Leaf</tissue>
    </source>
</reference>